<dbReference type="AlphaFoldDB" id="A0A9E7HMT6"/>
<protein>
    <submittedName>
        <fullName evidence="2">Uncharacterized protein</fullName>
    </submittedName>
</protein>
<dbReference type="OrthoDB" id="4436220at2759"/>
<dbReference type="EMBL" id="CP097510">
    <property type="protein sequence ID" value="URE32802.1"/>
    <property type="molecule type" value="Genomic_DNA"/>
</dbReference>
<sequence length="76" mass="7689">MTAGVCLASPSSAESTASGTTGPLPPSTSSPRGGAGSPGRWFSSRTWWTCQRGTPWTTPSCSPTPSSASTSRSSPR</sequence>
<feature type="compositionally biased region" description="Low complexity" evidence="1">
    <location>
        <begin position="54"/>
        <end position="76"/>
    </location>
</feature>
<dbReference type="Proteomes" id="UP001055439">
    <property type="component" value="Chromosome 8"/>
</dbReference>
<keyword evidence="3" id="KW-1185">Reference proteome</keyword>
<feature type="region of interest" description="Disordered" evidence="1">
    <location>
        <begin position="1"/>
        <end position="76"/>
    </location>
</feature>
<proteinExistence type="predicted"/>
<reference evidence="2" key="1">
    <citation type="submission" date="2022-05" db="EMBL/GenBank/DDBJ databases">
        <title>The Musa troglodytarum L. genome provides insights into the mechanism of non-climacteric behaviour and enrichment of carotenoids.</title>
        <authorList>
            <person name="Wang J."/>
        </authorList>
    </citation>
    <scope>NUCLEOTIDE SEQUENCE</scope>
    <source>
        <tissue evidence="2">Leaf</tissue>
    </source>
</reference>
<evidence type="ECO:0000256" key="1">
    <source>
        <dbReference type="SAM" id="MobiDB-lite"/>
    </source>
</evidence>
<organism evidence="2 3">
    <name type="scientific">Musa troglodytarum</name>
    <name type="common">fe'i banana</name>
    <dbReference type="NCBI Taxonomy" id="320322"/>
    <lineage>
        <taxon>Eukaryota</taxon>
        <taxon>Viridiplantae</taxon>
        <taxon>Streptophyta</taxon>
        <taxon>Embryophyta</taxon>
        <taxon>Tracheophyta</taxon>
        <taxon>Spermatophyta</taxon>
        <taxon>Magnoliopsida</taxon>
        <taxon>Liliopsida</taxon>
        <taxon>Zingiberales</taxon>
        <taxon>Musaceae</taxon>
        <taxon>Musa</taxon>
    </lineage>
</organism>
<accession>A0A9E7HMT6</accession>
<feature type="compositionally biased region" description="Low complexity" evidence="1">
    <location>
        <begin position="8"/>
        <end position="22"/>
    </location>
</feature>
<gene>
    <name evidence="2" type="ORF">MUK42_17145</name>
</gene>
<evidence type="ECO:0000313" key="2">
    <source>
        <dbReference type="EMBL" id="URE32802.1"/>
    </source>
</evidence>
<evidence type="ECO:0000313" key="3">
    <source>
        <dbReference type="Proteomes" id="UP001055439"/>
    </source>
</evidence>
<feature type="compositionally biased region" description="Polar residues" evidence="1">
    <location>
        <begin position="43"/>
        <end position="52"/>
    </location>
</feature>
<name>A0A9E7HMT6_9LILI</name>